<evidence type="ECO:0000313" key="1">
    <source>
        <dbReference type="Proteomes" id="UP000046395"/>
    </source>
</evidence>
<proteinExistence type="predicted"/>
<reference evidence="2" key="3">
    <citation type="submission" date="2019-12" db="UniProtKB">
        <authorList>
            <consortium name="WormBaseParasite"/>
        </authorList>
    </citation>
    <scope>IDENTIFICATION</scope>
</reference>
<keyword evidence="1" id="KW-1185">Reference proteome</keyword>
<dbReference type="Proteomes" id="UP000046395">
    <property type="component" value="Unassembled WGS sequence"/>
</dbReference>
<organism evidence="1 2">
    <name type="scientific">Trichuris muris</name>
    <name type="common">Mouse whipworm</name>
    <dbReference type="NCBI Taxonomy" id="70415"/>
    <lineage>
        <taxon>Eukaryota</taxon>
        <taxon>Metazoa</taxon>
        <taxon>Ecdysozoa</taxon>
        <taxon>Nematoda</taxon>
        <taxon>Enoplea</taxon>
        <taxon>Dorylaimia</taxon>
        <taxon>Trichinellida</taxon>
        <taxon>Trichuridae</taxon>
        <taxon>Trichuris</taxon>
    </lineage>
</organism>
<dbReference type="AlphaFoldDB" id="A0A5S6R1T4"/>
<dbReference type="WBParaSite" id="TMUE_3000013269.1">
    <property type="protein sequence ID" value="TMUE_3000013269.1"/>
    <property type="gene ID" value="WBGene00293414"/>
</dbReference>
<sequence>MMPVKRPLTYRSPKCLMVQSSRVRVTVTVAIPTKAMVASDHVRMDNETLVSYGRPNKTFWKVRSLMILRLAPESISIHNGIPSTRNEITFGGG</sequence>
<reference evidence="1" key="1">
    <citation type="submission" date="2013-11" db="EMBL/GenBank/DDBJ databases">
        <authorList>
            <person name="Aslett M."/>
        </authorList>
    </citation>
    <scope>NUCLEOTIDE SEQUENCE [LARGE SCALE GENOMIC DNA]</scope>
    <source>
        <strain evidence="1">Edinburgh</strain>
    </source>
</reference>
<evidence type="ECO:0000313" key="3">
    <source>
        <dbReference type="WBParaSite" id="TMUE_3000013269.2"/>
    </source>
</evidence>
<accession>A0A5S6R1T4</accession>
<name>A0A5S6R1T4_TRIMR</name>
<dbReference type="WBParaSite" id="TMUE_3000013269.2">
    <property type="protein sequence ID" value="TMUE_3000013269.2"/>
    <property type="gene ID" value="WBGene00293414"/>
</dbReference>
<reference evidence="1" key="2">
    <citation type="submission" date="2014-03" db="EMBL/GenBank/DDBJ databases">
        <title>The whipworm genome and dual-species transcriptomics of an intimate host-pathogen interaction.</title>
        <authorList>
            <person name="Foth B.J."/>
            <person name="Tsai I.J."/>
            <person name="Reid A.J."/>
            <person name="Bancroft A.J."/>
            <person name="Nichol S."/>
            <person name="Tracey A."/>
            <person name="Holroyd N."/>
            <person name="Cotton J.A."/>
            <person name="Stanley E.J."/>
            <person name="Zarowiecki M."/>
            <person name="Liu J.Z."/>
            <person name="Huckvale T."/>
            <person name="Cooper P.J."/>
            <person name="Grencis R.K."/>
            <person name="Berriman M."/>
        </authorList>
    </citation>
    <scope>NUCLEOTIDE SEQUENCE [LARGE SCALE GENOMIC DNA]</scope>
    <source>
        <strain evidence="1">Edinburgh</strain>
    </source>
</reference>
<evidence type="ECO:0000313" key="2">
    <source>
        <dbReference type="WBParaSite" id="TMUE_3000013269.1"/>
    </source>
</evidence>
<protein>
    <submittedName>
        <fullName evidence="2 3">Uncharacterized protein</fullName>
    </submittedName>
</protein>